<evidence type="ECO:0000313" key="2">
    <source>
        <dbReference type="Proteomes" id="UP000709437"/>
    </source>
</evidence>
<dbReference type="EMBL" id="JAHEWX010000037">
    <property type="protein sequence ID" value="MBT1543581.1"/>
    <property type="molecule type" value="Genomic_DNA"/>
</dbReference>
<comment type="caution">
    <text evidence="1">The sequence shown here is derived from an EMBL/GenBank/DDBJ whole genome shotgun (WGS) entry which is preliminary data.</text>
</comment>
<name>A0A9Q2W678_9MICO</name>
<sequence>MDLSEPAELTAWRRAVDTDLWMLATEDGVPAVIAPADESPQAVALAFLDQQQAQAAAPDDAVLLHTTLWSALRATPADVALLLQPGQPDEQVLLPEDIDRIVGVSRDRAPVLSPRDLAITSMIPAVIVDGVVSPQPDGLPVGVLLDQAGRSGVPLTLAAGPTMPLELDAWTTAALVRAASPFPAGFDVVVGAPKPEQYPAVTDFREQYDGAAISTVGVIVERASERIVVLVDTDDADELGRVRVQAASLVPLPVFVTDRRSSPEQAWVLGRPDSHVS</sequence>
<reference evidence="1" key="1">
    <citation type="submission" date="2021-05" db="EMBL/GenBank/DDBJ databases">
        <title>Whole genome sequence of Curtobacterium flaccumfaciens pv. flaccumfaciens strain CFBP 3417.</title>
        <authorList>
            <person name="Osdaghi E."/>
            <person name="Taghouti G."/>
            <person name="Portier P."/>
            <person name="Fazliarab A."/>
            <person name="Taghavi S.M."/>
            <person name="Briand M."/>
            <person name="Le-Saux M."/>
            <person name="Jacques M.-A."/>
        </authorList>
    </citation>
    <scope>NUCLEOTIDE SEQUENCE</scope>
    <source>
        <strain evidence="1">CFBP 3417</strain>
    </source>
</reference>
<gene>
    <name evidence="1" type="ORF">KK103_17600</name>
</gene>
<proteinExistence type="predicted"/>
<dbReference type="AlphaFoldDB" id="A0A9Q2W678"/>
<protein>
    <submittedName>
        <fullName evidence="1">Uncharacterized protein</fullName>
    </submittedName>
</protein>
<dbReference type="RefSeq" id="WP_017885451.1">
    <property type="nucleotide sequence ID" value="NZ_JAHEWX010000037.1"/>
</dbReference>
<dbReference type="Proteomes" id="UP000709437">
    <property type="component" value="Unassembled WGS sequence"/>
</dbReference>
<organism evidence="1 2">
    <name type="scientific">Curtobacterium flaccumfaciens pv. flaccumfaciens</name>
    <dbReference type="NCBI Taxonomy" id="138532"/>
    <lineage>
        <taxon>Bacteria</taxon>
        <taxon>Bacillati</taxon>
        <taxon>Actinomycetota</taxon>
        <taxon>Actinomycetes</taxon>
        <taxon>Micrococcales</taxon>
        <taxon>Microbacteriaceae</taxon>
        <taxon>Curtobacterium</taxon>
    </lineage>
</organism>
<accession>A0A9Q2W678</accession>
<evidence type="ECO:0000313" key="1">
    <source>
        <dbReference type="EMBL" id="MBT1543581.1"/>
    </source>
</evidence>